<feature type="region of interest" description="Disordered" evidence="10">
    <location>
        <begin position="109"/>
        <end position="141"/>
    </location>
</feature>
<evidence type="ECO:0000256" key="7">
    <source>
        <dbReference type="ARBA" id="ARBA00023163"/>
    </source>
</evidence>
<dbReference type="SUPFAM" id="SSF57903">
    <property type="entry name" value="FYVE/PHD zinc finger"/>
    <property type="match status" value="2"/>
</dbReference>
<name>A0A6J3KH01_9HYME</name>
<evidence type="ECO:0000256" key="3">
    <source>
        <dbReference type="ARBA" id="ARBA00022737"/>
    </source>
</evidence>
<dbReference type="CDD" id="cd15619">
    <property type="entry name" value="PHD1_d4"/>
    <property type="match status" value="1"/>
</dbReference>
<feature type="domain" description="PHD-type" evidence="11">
    <location>
        <begin position="364"/>
        <end position="424"/>
    </location>
</feature>
<comment type="subcellular location">
    <subcellularLocation>
        <location evidence="1">Nucleus</location>
    </subcellularLocation>
</comment>
<dbReference type="InterPro" id="IPR011011">
    <property type="entry name" value="Znf_FYVE_PHD"/>
</dbReference>
<feature type="compositionally biased region" description="Basic residues" evidence="10">
    <location>
        <begin position="209"/>
        <end position="220"/>
    </location>
</feature>
<evidence type="ECO:0000256" key="4">
    <source>
        <dbReference type="ARBA" id="ARBA00022771"/>
    </source>
</evidence>
<evidence type="ECO:0000256" key="6">
    <source>
        <dbReference type="ARBA" id="ARBA00023015"/>
    </source>
</evidence>
<keyword evidence="5" id="KW-0862">Zinc</keyword>
<keyword evidence="2" id="KW-0479">Metal-binding</keyword>
<dbReference type="AlphaFoldDB" id="A0A6J3KH01"/>
<dbReference type="PROSITE" id="PS50016">
    <property type="entry name" value="ZF_PHD_2"/>
    <property type="match status" value="2"/>
</dbReference>
<accession>A0A6J3KH01</accession>
<dbReference type="InterPro" id="IPR025750">
    <property type="entry name" value="DPF1-3_N"/>
</dbReference>
<keyword evidence="3" id="KW-0677">Repeat</keyword>
<evidence type="ECO:0000256" key="9">
    <source>
        <dbReference type="PROSITE-ProRule" id="PRU00146"/>
    </source>
</evidence>
<dbReference type="PANTHER" id="PTHR45888">
    <property type="entry name" value="HL01030P-RELATED"/>
    <property type="match status" value="1"/>
</dbReference>
<feature type="compositionally biased region" description="Basic and acidic residues" evidence="10">
    <location>
        <begin position="227"/>
        <end position="238"/>
    </location>
</feature>
<proteinExistence type="predicted"/>
<evidence type="ECO:0000259" key="11">
    <source>
        <dbReference type="PROSITE" id="PS50016"/>
    </source>
</evidence>
<feature type="region of interest" description="Disordered" evidence="10">
    <location>
        <begin position="165"/>
        <end position="363"/>
    </location>
</feature>
<evidence type="ECO:0000313" key="13">
    <source>
        <dbReference type="RefSeq" id="XP_033352452.1"/>
    </source>
</evidence>
<dbReference type="Proteomes" id="UP000504631">
    <property type="component" value="Unplaced"/>
</dbReference>
<dbReference type="SMART" id="SM00249">
    <property type="entry name" value="PHD"/>
    <property type="match status" value="2"/>
</dbReference>
<feature type="domain" description="PHD-type" evidence="11">
    <location>
        <begin position="421"/>
        <end position="471"/>
    </location>
</feature>
<dbReference type="Pfam" id="PF00628">
    <property type="entry name" value="PHD"/>
    <property type="match status" value="2"/>
</dbReference>
<keyword evidence="12" id="KW-1185">Reference proteome</keyword>
<dbReference type="InterPro" id="IPR001965">
    <property type="entry name" value="Znf_PHD"/>
</dbReference>
<dbReference type="InterPro" id="IPR013083">
    <property type="entry name" value="Znf_RING/FYVE/PHD"/>
</dbReference>
<feature type="compositionally biased region" description="Acidic residues" evidence="10">
    <location>
        <begin position="165"/>
        <end position="177"/>
    </location>
</feature>
<keyword evidence="6" id="KW-0805">Transcription regulation</keyword>
<dbReference type="PANTHER" id="PTHR45888:SF5">
    <property type="entry name" value="D4, ISOFORM A"/>
    <property type="match status" value="1"/>
</dbReference>
<keyword evidence="7" id="KW-0804">Transcription</keyword>
<evidence type="ECO:0000256" key="1">
    <source>
        <dbReference type="ARBA" id="ARBA00004123"/>
    </source>
</evidence>
<evidence type="ECO:0000256" key="2">
    <source>
        <dbReference type="ARBA" id="ARBA00022723"/>
    </source>
</evidence>
<organism evidence="12 13">
    <name type="scientific">Bombus vosnesenskii</name>
    <dbReference type="NCBI Taxonomy" id="207650"/>
    <lineage>
        <taxon>Eukaryota</taxon>
        <taxon>Metazoa</taxon>
        <taxon>Ecdysozoa</taxon>
        <taxon>Arthropoda</taxon>
        <taxon>Hexapoda</taxon>
        <taxon>Insecta</taxon>
        <taxon>Pterygota</taxon>
        <taxon>Neoptera</taxon>
        <taxon>Endopterygota</taxon>
        <taxon>Hymenoptera</taxon>
        <taxon>Apocrita</taxon>
        <taxon>Aculeata</taxon>
        <taxon>Apoidea</taxon>
        <taxon>Anthophila</taxon>
        <taxon>Apidae</taxon>
        <taxon>Bombus</taxon>
        <taxon>Pyrobombus</taxon>
    </lineage>
</organism>
<feature type="compositionally biased region" description="Basic residues" evidence="10">
    <location>
        <begin position="181"/>
        <end position="197"/>
    </location>
</feature>
<dbReference type="CDD" id="cd15530">
    <property type="entry name" value="PHD2_d4"/>
    <property type="match status" value="1"/>
</dbReference>
<reference evidence="13" key="1">
    <citation type="submission" date="2025-08" db="UniProtKB">
        <authorList>
            <consortium name="RefSeq"/>
        </authorList>
    </citation>
    <scope>IDENTIFICATION</scope>
    <source>
        <tissue evidence="13">Muscle</tissue>
    </source>
</reference>
<gene>
    <name evidence="13" type="primary">LOC117234966</name>
</gene>
<dbReference type="GO" id="GO:0071565">
    <property type="term" value="C:nBAF complex"/>
    <property type="evidence" value="ECO:0007669"/>
    <property type="project" value="TreeGrafter"/>
</dbReference>
<dbReference type="GeneID" id="117234966"/>
<feature type="compositionally biased region" description="Basic and acidic residues" evidence="10">
    <location>
        <begin position="132"/>
        <end position="141"/>
    </location>
</feature>
<dbReference type="CTD" id="35485"/>
<evidence type="ECO:0000256" key="8">
    <source>
        <dbReference type="ARBA" id="ARBA00023242"/>
    </source>
</evidence>
<evidence type="ECO:0000313" key="12">
    <source>
        <dbReference type="Proteomes" id="UP000504631"/>
    </source>
</evidence>
<dbReference type="GO" id="GO:0007399">
    <property type="term" value="P:nervous system development"/>
    <property type="evidence" value="ECO:0007669"/>
    <property type="project" value="TreeGrafter"/>
</dbReference>
<dbReference type="FunFam" id="3.30.40.10:FF:000005">
    <property type="entry name" value="zinc finger protein isoform X1"/>
    <property type="match status" value="1"/>
</dbReference>
<evidence type="ECO:0000256" key="5">
    <source>
        <dbReference type="ARBA" id="ARBA00022833"/>
    </source>
</evidence>
<keyword evidence="4 9" id="KW-0863">Zinc-finger</keyword>
<keyword evidence="8" id="KW-0539">Nucleus</keyword>
<evidence type="ECO:0000256" key="10">
    <source>
        <dbReference type="SAM" id="MobiDB-lite"/>
    </source>
</evidence>
<feature type="compositionally biased region" description="Low complexity" evidence="10">
    <location>
        <begin position="245"/>
        <end position="305"/>
    </location>
</feature>
<dbReference type="Gene3D" id="3.30.40.10">
    <property type="entry name" value="Zinc/RING finger domain, C3HC4 (zinc finger)"/>
    <property type="match status" value="1"/>
</dbReference>
<dbReference type="InterPro" id="IPR019787">
    <property type="entry name" value="Znf_PHD-finger"/>
</dbReference>
<protein>
    <submittedName>
        <fullName evidence="13">Zinc finger protein DPF3 isoform X3</fullName>
    </submittedName>
</protein>
<dbReference type="GO" id="GO:0008270">
    <property type="term" value="F:zinc ion binding"/>
    <property type="evidence" value="ECO:0007669"/>
    <property type="project" value="UniProtKB-KW"/>
</dbReference>
<dbReference type="RefSeq" id="XP_033352452.1">
    <property type="nucleotide sequence ID" value="XM_033496561.1"/>
</dbReference>
<dbReference type="Pfam" id="PF14051">
    <property type="entry name" value="DPF1-3_N"/>
    <property type="match status" value="1"/>
</dbReference>
<sequence>MTAITISPATQGIIQVVNESNLSKIEGFLNDTAYREAIENSSNYNSRLCRERRLRMPFLDSQTGSVAQNHSALFMSSRERLPGLLHGQIYTYPSKRWRKKRRQYLMHYLHPKRGPRGDTEDGNEGVETVTHVNDDSKDSVALKDEHSKDAWYYDEQDMLDMDTYEEPDAESDYDYEESYSSKRKRRKPRGGGHHPARNHPSSTDSPGGKRTKGGGRGRKKTNYDAVDTDKPFVCDRGTRRGRQNATSSSTSSPSPAAPSASAAGASAQPQPQSQPAQPQPQQSQQQQPQQPSQQQQPPQQQQQLPAVPPTVAPASPTIPAVKEEHLPAVPSPGTAVPSPSSVRTEGPPTPGTNEKKAGKSAQPSPYCDFCLGDARENKKTGGSEELVSCSDCGRSGHPTCLQFTANMIVSVRKYRWQCIECKCCSICGTSDNDDQLLFCDDCDRGYHMYCLSPPLASPPEGSWSCRLCIAEFHRRD</sequence>